<evidence type="ECO:0000256" key="1">
    <source>
        <dbReference type="ARBA" id="ARBA00004123"/>
    </source>
</evidence>
<dbReference type="InterPro" id="IPR002130">
    <property type="entry name" value="Cyclophilin-type_PPIase_dom"/>
</dbReference>
<reference evidence="9 10" key="1">
    <citation type="submission" date="2021-04" db="EMBL/GenBank/DDBJ databases">
        <authorList>
            <person name="Bliznina A."/>
        </authorList>
    </citation>
    <scope>NUCLEOTIDE SEQUENCE [LARGE SCALE GENOMIC DNA]</scope>
</reference>
<evidence type="ECO:0000256" key="3">
    <source>
        <dbReference type="ARBA" id="ARBA00023242"/>
    </source>
</evidence>
<dbReference type="PANTHER" id="PTHR45625:SF6">
    <property type="entry name" value="SPLICEOSOME-ASSOCIATED PROTEIN CWC27 HOMOLOG"/>
    <property type="match status" value="1"/>
</dbReference>
<dbReference type="EMBL" id="OU015568">
    <property type="protein sequence ID" value="CAG5080447.1"/>
    <property type="molecule type" value="Genomic_DNA"/>
</dbReference>
<comment type="subcellular location">
    <subcellularLocation>
        <location evidence="1">Nucleus</location>
    </subcellularLocation>
</comment>
<dbReference type="PROSITE" id="PS50072">
    <property type="entry name" value="CSA_PPIASE_2"/>
    <property type="match status" value="1"/>
</dbReference>
<comment type="similarity">
    <text evidence="2">Belongs to the cyclophilin-type PPIase family.</text>
</comment>
<feature type="region of interest" description="Disordered" evidence="7">
    <location>
        <begin position="244"/>
        <end position="263"/>
    </location>
</feature>
<keyword evidence="10" id="KW-1185">Reference proteome</keyword>
<accession>A0ABN7RP75</accession>
<evidence type="ECO:0000256" key="4">
    <source>
        <dbReference type="ARBA" id="ARBA00040027"/>
    </source>
</evidence>
<evidence type="ECO:0000256" key="2">
    <source>
        <dbReference type="ARBA" id="ARBA00007365"/>
    </source>
</evidence>
<dbReference type="PANTHER" id="PTHR45625">
    <property type="entry name" value="PEPTIDYL-PROLYL CIS-TRANS ISOMERASE-RELATED"/>
    <property type="match status" value="1"/>
</dbReference>
<feature type="compositionally biased region" description="Basic and acidic residues" evidence="7">
    <location>
        <begin position="288"/>
        <end position="309"/>
    </location>
</feature>
<evidence type="ECO:0000313" key="9">
    <source>
        <dbReference type="EMBL" id="CAG5080447.1"/>
    </source>
</evidence>
<protein>
    <recommendedName>
        <fullName evidence="4">Spliceosome-associated protein CWC27 homolog</fullName>
    </recommendedName>
    <alternativeName>
        <fullName evidence="5">Probable inactive peptidyl-prolyl cis-trans isomerase CWC27 homolog</fullName>
    </alternativeName>
</protein>
<keyword evidence="3" id="KW-0539">Nucleus</keyword>
<dbReference type="SUPFAM" id="SSF50891">
    <property type="entry name" value="Cyclophilin-like"/>
    <property type="match status" value="1"/>
</dbReference>
<organism evidence="9 10">
    <name type="scientific">Oikopleura dioica</name>
    <name type="common">Tunicate</name>
    <dbReference type="NCBI Taxonomy" id="34765"/>
    <lineage>
        <taxon>Eukaryota</taxon>
        <taxon>Metazoa</taxon>
        <taxon>Chordata</taxon>
        <taxon>Tunicata</taxon>
        <taxon>Appendicularia</taxon>
        <taxon>Copelata</taxon>
        <taxon>Oikopleuridae</taxon>
        <taxon>Oikopleura</taxon>
    </lineage>
</organism>
<dbReference type="InterPro" id="IPR044666">
    <property type="entry name" value="Cyclophilin_A-like"/>
</dbReference>
<dbReference type="Pfam" id="PF00160">
    <property type="entry name" value="Pro_isomerase"/>
    <property type="match status" value="1"/>
</dbReference>
<sequence length="474" mass="54779">MSQNYMMEPATNGKVVLRTSAGDIDIELWSKETPLACRNFVQLCMENYYDATIFHRLVPGFIIQGGDPSGTGMGGESIYGKPFKDEIHSRLRFVRRGLVAMANGGKDDNGSQFFITLGPTNDLNKKHTIFGKITGDTVYNLVKMAEGECDHNEKPINPHYIKTTHVLNNPFDDIVPRNLEEQKEKKIQEEISKKPKKKKSKAKAHKKLTVLSFGDEAAEAEELAEQVNKEIKAKSAHDVVKEDTSMVKEEFKPEEKTEEDEKWISKRVDGEVDLEDVDDLASWMRTKMQERNEQIEREDKEKIEADMNERKRKVMSYQDQQKILMKELNELRKKEITRTEEVAAKKSKKEKRLDENSLFGEFKAEQELYKEKTAGNKFTKADYNSGKVVRKNREADTMAMLKGFRSTLFEAKGIEVPKARDWLTHTLQRETTMRDDKLNIQDLEAKDMNRPIDENRYDISDPRNPLNMRRRGAK</sequence>
<feature type="compositionally biased region" description="Basic and acidic residues" evidence="7">
    <location>
        <begin position="438"/>
        <end position="461"/>
    </location>
</feature>
<evidence type="ECO:0000259" key="8">
    <source>
        <dbReference type="PROSITE" id="PS50072"/>
    </source>
</evidence>
<dbReference type="Proteomes" id="UP001158576">
    <property type="component" value="Chromosome PAR"/>
</dbReference>
<dbReference type="PRINTS" id="PR00153">
    <property type="entry name" value="CSAPPISMRASE"/>
</dbReference>
<dbReference type="Gene3D" id="2.40.100.10">
    <property type="entry name" value="Cyclophilin-like"/>
    <property type="match status" value="1"/>
</dbReference>
<dbReference type="PROSITE" id="PS00170">
    <property type="entry name" value="CSA_PPIASE_1"/>
    <property type="match status" value="1"/>
</dbReference>
<proteinExistence type="inferred from homology"/>
<feature type="region of interest" description="Disordered" evidence="7">
    <location>
        <begin position="288"/>
        <end position="314"/>
    </location>
</feature>
<dbReference type="InterPro" id="IPR029000">
    <property type="entry name" value="Cyclophilin-like_dom_sf"/>
</dbReference>
<dbReference type="CDD" id="cd01925">
    <property type="entry name" value="cyclophilin_CeCYP16-like"/>
    <property type="match status" value="1"/>
</dbReference>
<evidence type="ECO:0000256" key="7">
    <source>
        <dbReference type="SAM" id="MobiDB-lite"/>
    </source>
</evidence>
<comment type="subunit">
    <text evidence="6">Part of the activated spliceosome B/catalytic step 1 spliceosome, one of the forms of the spliceosome which has a well-formed active site but still cannot catalyze the branching reaction and is composed at least of 52 proteins, the U2, U5 and U6 snRNAs and the pre-mRNA. Recruited during early steps of activated spliceosome B maturation, it is probably one of the first proteins released from this complex as he matures to the spliceosome C complex. Component of the minor spliceosome, which splices U12-type introns.</text>
</comment>
<evidence type="ECO:0000256" key="5">
    <source>
        <dbReference type="ARBA" id="ARBA00042090"/>
    </source>
</evidence>
<evidence type="ECO:0000256" key="6">
    <source>
        <dbReference type="ARBA" id="ARBA00046368"/>
    </source>
</evidence>
<evidence type="ECO:0000313" key="10">
    <source>
        <dbReference type="Proteomes" id="UP001158576"/>
    </source>
</evidence>
<feature type="region of interest" description="Disordered" evidence="7">
    <location>
        <begin position="438"/>
        <end position="474"/>
    </location>
</feature>
<dbReference type="InterPro" id="IPR020892">
    <property type="entry name" value="Cyclophilin-type_PPIase_CS"/>
</dbReference>
<feature type="compositionally biased region" description="Basic and acidic residues" evidence="7">
    <location>
        <begin position="244"/>
        <end position="255"/>
    </location>
</feature>
<name>A0ABN7RP75_OIKDI</name>
<feature type="domain" description="PPIase cyclophilin-type" evidence="8">
    <location>
        <begin position="19"/>
        <end position="166"/>
    </location>
</feature>
<gene>
    <name evidence="9" type="ORF">OKIOD_LOCUS1152</name>
</gene>